<dbReference type="Proteomes" id="UP000694044">
    <property type="component" value="Unassembled WGS sequence"/>
</dbReference>
<gene>
    <name evidence="1" type="ORF">PHYPSEUDO_012537</name>
</gene>
<keyword evidence="2" id="KW-1185">Reference proteome</keyword>
<dbReference type="EMBL" id="JAGDFM010000060">
    <property type="protein sequence ID" value="KAG7388476.1"/>
    <property type="molecule type" value="Genomic_DNA"/>
</dbReference>
<reference evidence="1" key="1">
    <citation type="submission" date="2021-02" db="EMBL/GenBank/DDBJ databases">
        <authorList>
            <person name="Palmer J.M."/>
        </authorList>
    </citation>
    <scope>NUCLEOTIDE SEQUENCE</scope>
    <source>
        <strain evidence="1">SCRP734</strain>
    </source>
</reference>
<dbReference type="OrthoDB" id="102172at2759"/>
<protein>
    <submittedName>
        <fullName evidence="1">Uncharacterized protein</fullName>
    </submittedName>
</protein>
<organism evidence="1 2">
    <name type="scientific">Phytophthora pseudosyringae</name>
    <dbReference type="NCBI Taxonomy" id="221518"/>
    <lineage>
        <taxon>Eukaryota</taxon>
        <taxon>Sar</taxon>
        <taxon>Stramenopiles</taxon>
        <taxon>Oomycota</taxon>
        <taxon>Peronosporomycetes</taxon>
        <taxon>Peronosporales</taxon>
        <taxon>Peronosporaceae</taxon>
        <taxon>Phytophthora</taxon>
    </lineage>
</organism>
<accession>A0A8T1W5D5</accession>
<evidence type="ECO:0000313" key="2">
    <source>
        <dbReference type="Proteomes" id="UP000694044"/>
    </source>
</evidence>
<comment type="caution">
    <text evidence="1">The sequence shown here is derived from an EMBL/GenBank/DDBJ whole genome shotgun (WGS) entry which is preliminary data.</text>
</comment>
<dbReference type="AlphaFoldDB" id="A0A8T1W5D5"/>
<name>A0A8T1W5D5_9STRA</name>
<proteinExistence type="predicted"/>
<sequence>MPLPDVDLYLNVNQLPTVQCPGRHPASPKHIRATFPPAYCHWHGNNQDPHAGWAYITRDEARLLTIARRHDWSQDCLDELMARDLEAQLERVSVEDAIDTLATTDDDEESKEV</sequence>
<evidence type="ECO:0000313" key="1">
    <source>
        <dbReference type="EMBL" id="KAG7388476.1"/>
    </source>
</evidence>